<sequence>MTEAEKNLIDSGRCELFEEIASKVWKRITDAHDVNVNLREEGITYDILVDILRFSKYRNGNFDVSAKPGYDENKYGSDIDVFVETTKNQYRWFALQAKILKANNRYNTLRDGYSQTNPTYQWDKLKLLEAASGCTAFYLLYNGKYRSEDYNFKKNDSCNRPYTEDQLGCSLVSVPIIEKLGLTRNARGTRFVNPTYEDIHPHNSEPWRTLVCCMLDKADGTLYAKAEIDNYNSKFLPISEVSLEDDSLDIEKDKDSNKDIEINNDNKIALASQKAGWNPTFKIIINRSDNID</sequence>
<reference evidence="1 2" key="1">
    <citation type="journal article" date="2016" name="Int. J. Syst. Evol. Microbiol.">
        <title>Polaribacter haliotis sp. nov., isolated from the gut of abalone Haliotis discus hannai.</title>
        <authorList>
            <person name="Kim Y.O."/>
            <person name="Park I.S."/>
            <person name="Park S."/>
            <person name="Nam B.H."/>
            <person name="Park J.M."/>
            <person name="Kim D.G."/>
            <person name="Yoon J.H."/>
        </authorList>
    </citation>
    <scope>NUCLEOTIDE SEQUENCE [LARGE SCALE GENOMIC DNA]</scope>
    <source>
        <strain evidence="1 2">KCTC 52418</strain>
    </source>
</reference>
<name>A0A7L8AG73_9FLAO</name>
<evidence type="ECO:0000313" key="1">
    <source>
        <dbReference type="EMBL" id="QOD61013.1"/>
    </source>
</evidence>
<dbReference type="KEGG" id="phal:H9I45_00825"/>
<protein>
    <submittedName>
        <fullName evidence="1">Uncharacterized protein</fullName>
    </submittedName>
</protein>
<dbReference type="Proteomes" id="UP000516764">
    <property type="component" value="Chromosome"/>
</dbReference>
<dbReference type="EMBL" id="CP061813">
    <property type="protein sequence ID" value="QOD61013.1"/>
    <property type="molecule type" value="Genomic_DNA"/>
</dbReference>
<dbReference type="AlphaFoldDB" id="A0A7L8AG73"/>
<proteinExistence type="predicted"/>
<keyword evidence="2" id="KW-1185">Reference proteome</keyword>
<organism evidence="1 2">
    <name type="scientific">Polaribacter haliotis</name>
    <dbReference type="NCBI Taxonomy" id="1888915"/>
    <lineage>
        <taxon>Bacteria</taxon>
        <taxon>Pseudomonadati</taxon>
        <taxon>Bacteroidota</taxon>
        <taxon>Flavobacteriia</taxon>
        <taxon>Flavobacteriales</taxon>
        <taxon>Flavobacteriaceae</taxon>
    </lineage>
</organism>
<accession>A0A7L8AG73</accession>
<gene>
    <name evidence="1" type="ORF">H9I45_00825</name>
</gene>
<dbReference type="OrthoDB" id="1441589at2"/>
<dbReference type="RefSeq" id="WP_088355067.1">
    <property type="nucleotide sequence ID" value="NZ_CP061813.1"/>
</dbReference>
<evidence type="ECO:0000313" key="2">
    <source>
        <dbReference type="Proteomes" id="UP000516764"/>
    </source>
</evidence>